<evidence type="ECO:0000256" key="1">
    <source>
        <dbReference type="SAM" id="MobiDB-lite"/>
    </source>
</evidence>
<dbReference type="OrthoDB" id="3267770at2"/>
<feature type="compositionally biased region" description="Basic residues" evidence="1">
    <location>
        <begin position="478"/>
        <end position="487"/>
    </location>
</feature>
<proteinExistence type="predicted"/>
<evidence type="ECO:0000313" key="2">
    <source>
        <dbReference type="EMBL" id="SIS59159.1"/>
    </source>
</evidence>
<keyword evidence="3" id="KW-1185">Reference proteome</keyword>
<organism evidence="2 3">
    <name type="scientific">Corynebacterium appendicis CIP 107643</name>
    <dbReference type="NCBI Taxonomy" id="1161099"/>
    <lineage>
        <taxon>Bacteria</taxon>
        <taxon>Bacillati</taxon>
        <taxon>Actinomycetota</taxon>
        <taxon>Actinomycetes</taxon>
        <taxon>Mycobacteriales</taxon>
        <taxon>Corynebacteriaceae</taxon>
        <taxon>Corynebacterium</taxon>
    </lineage>
</organism>
<dbReference type="Proteomes" id="UP000186292">
    <property type="component" value="Unassembled WGS sequence"/>
</dbReference>
<reference evidence="3" key="1">
    <citation type="submission" date="2017-01" db="EMBL/GenBank/DDBJ databases">
        <authorList>
            <person name="Varghese N."/>
            <person name="Submissions S."/>
        </authorList>
    </citation>
    <scope>NUCLEOTIDE SEQUENCE [LARGE SCALE GENOMIC DNA]</scope>
    <source>
        <strain evidence="3">DSM 44531</strain>
    </source>
</reference>
<dbReference type="STRING" id="1161099.SAMN05444817_11712"/>
<evidence type="ECO:0000313" key="3">
    <source>
        <dbReference type="Proteomes" id="UP000186292"/>
    </source>
</evidence>
<accession>A0A1N7KC91</accession>
<dbReference type="EMBL" id="FTOF01000017">
    <property type="protein sequence ID" value="SIS59159.1"/>
    <property type="molecule type" value="Genomic_DNA"/>
</dbReference>
<name>A0A1N7KC91_9CORY</name>
<dbReference type="RefSeq" id="WP_143313935.1">
    <property type="nucleotide sequence ID" value="NZ_CP046976.1"/>
</dbReference>
<feature type="region of interest" description="Disordered" evidence="1">
    <location>
        <begin position="442"/>
        <end position="527"/>
    </location>
</feature>
<protein>
    <submittedName>
        <fullName evidence="2">Uncharacterized protein</fullName>
    </submittedName>
</protein>
<dbReference type="AlphaFoldDB" id="A0A1N7KC91"/>
<gene>
    <name evidence="2" type="ORF">SAMN05444817_11712</name>
</gene>
<sequence length="628" mass="68901">MPDQTYDFHFIPASLGLTQGENDSRRAHFRKQGPIKSLVRELGQNSLDAKAPGSNGPVRMVFELNDFPTESIPGIETLGLHIRASHETICSLTGPSKDYESAVSTLERNRIPVLRISDYNTTGLQGHENDTNSALAALTRTNGVSAKPRGKGGSYGIGAAAGTFNSRIFTTYWTTATAANPDETVLAARTDLATHTIGDERFDATGFFLNIEKQNEFEYLRTTAPLMGFDKRLEPGTDTFIPAYRGAETDPDLLEIRKCFVENFFAAIRDGKLEVEGKTTKSTWILNAATLAAEIDDFPHIKPFYYALEQEPIIGSIDGLGEVKLFVNLDPTLSKRHHTLLMRSPLMTVTDYRPRSLPNYAAVFLCDDDSGNELLRSLEPPTHDDWVRDDPDFPLGKKLVREIHAFIRQAIRSLISVKQGEEIEIKGLNELLPSSLGNPILDELPLSNSPSSLGEDNDTESATVHGDETPVPIEFRKRAAVRPRLRKPAIPGGEEDALGGNRSRKNASKRSEGGSKQSNGSEGPGGASVASLLNDMVCWFNTENESLRVALEAPVGTTGNLPLHAIGEQGVDDSYDLGISRVTEQLADHEVELEFSGNTILGLNFSDTEVKQLTVQFKEPRRLRLGID</sequence>